<accession>A0AAV4BYF9</accession>
<evidence type="ECO:0000259" key="4">
    <source>
        <dbReference type="PROSITE" id="PS50070"/>
    </source>
</evidence>
<evidence type="ECO:0000256" key="1">
    <source>
        <dbReference type="ARBA" id="ARBA00022572"/>
    </source>
</evidence>
<dbReference type="InterPro" id="IPR000001">
    <property type="entry name" value="Kringle"/>
</dbReference>
<keyword evidence="1 3" id="KW-0420">Kringle</keyword>
<evidence type="ECO:0000256" key="2">
    <source>
        <dbReference type="ARBA" id="ARBA00023157"/>
    </source>
</evidence>
<feature type="domain" description="Kringle" evidence="4">
    <location>
        <begin position="50"/>
        <end position="137"/>
    </location>
</feature>
<dbReference type="SMART" id="SM00130">
    <property type="entry name" value="KR"/>
    <property type="match status" value="1"/>
</dbReference>
<sequence>MNLHPYEMVSEESYLALEWWSSFVTDQVTSKGVNFTVVVLMDSCYNATTRGADYAGDHTYTETFEECLPWADTTDCTDFPSDTVDTFWLMDAGNKCRNPNGKLSQPWCYTFKNGTNCHKRYCDVCNHMTTTDTIKHCASLIATQPDFCNTSMSRFGCFKTCNMRQPVYNPVSCGTPPVPSDGELVGSTANSTYRQGSMFLYGV</sequence>
<organism evidence="5 6">
    <name type="scientific">Plakobranchus ocellatus</name>
    <dbReference type="NCBI Taxonomy" id="259542"/>
    <lineage>
        <taxon>Eukaryota</taxon>
        <taxon>Metazoa</taxon>
        <taxon>Spiralia</taxon>
        <taxon>Lophotrochozoa</taxon>
        <taxon>Mollusca</taxon>
        <taxon>Gastropoda</taxon>
        <taxon>Heterobranchia</taxon>
        <taxon>Euthyneura</taxon>
        <taxon>Panpulmonata</taxon>
        <taxon>Sacoglossa</taxon>
        <taxon>Placobranchoidea</taxon>
        <taxon>Plakobranchidae</taxon>
        <taxon>Plakobranchus</taxon>
    </lineage>
</organism>
<dbReference type="Proteomes" id="UP000735302">
    <property type="component" value="Unassembled WGS sequence"/>
</dbReference>
<dbReference type="InterPro" id="IPR038178">
    <property type="entry name" value="Kringle_sf"/>
</dbReference>
<dbReference type="EMBL" id="BLXT01005595">
    <property type="protein sequence ID" value="GFO24187.1"/>
    <property type="molecule type" value="Genomic_DNA"/>
</dbReference>
<name>A0AAV4BYF9_9GAST</name>
<keyword evidence="2" id="KW-1015">Disulfide bond</keyword>
<keyword evidence="6" id="KW-1185">Reference proteome</keyword>
<protein>
    <submittedName>
        <fullName evidence="5">Metalloendopeptidase</fullName>
    </submittedName>
</protein>
<evidence type="ECO:0000256" key="3">
    <source>
        <dbReference type="PROSITE-ProRule" id="PRU00121"/>
    </source>
</evidence>
<evidence type="ECO:0000313" key="5">
    <source>
        <dbReference type="EMBL" id="GFO24187.1"/>
    </source>
</evidence>
<dbReference type="InterPro" id="IPR013806">
    <property type="entry name" value="Kringle-like"/>
</dbReference>
<dbReference type="AlphaFoldDB" id="A0AAV4BYF9"/>
<dbReference type="PROSITE" id="PS50070">
    <property type="entry name" value="KRINGLE_2"/>
    <property type="match status" value="1"/>
</dbReference>
<evidence type="ECO:0000313" key="6">
    <source>
        <dbReference type="Proteomes" id="UP000735302"/>
    </source>
</evidence>
<comment type="caution">
    <text evidence="5">The sequence shown here is derived from an EMBL/GenBank/DDBJ whole genome shotgun (WGS) entry which is preliminary data.</text>
</comment>
<reference evidence="5 6" key="1">
    <citation type="journal article" date="2021" name="Elife">
        <title>Chloroplast acquisition without the gene transfer in kleptoplastic sea slugs, Plakobranchus ocellatus.</title>
        <authorList>
            <person name="Maeda T."/>
            <person name="Takahashi S."/>
            <person name="Yoshida T."/>
            <person name="Shimamura S."/>
            <person name="Takaki Y."/>
            <person name="Nagai Y."/>
            <person name="Toyoda A."/>
            <person name="Suzuki Y."/>
            <person name="Arimoto A."/>
            <person name="Ishii H."/>
            <person name="Satoh N."/>
            <person name="Nishiyama T."/>
            <person name="Hasebe M."/>
            <person name="Maruyama T."/>
            <person name="Minagawa J."/>
            <person name="Obokata J."/>
            <person name="Shigenobu S."/>
        </authorList>
    </citation>
    <scope>NUCLEOTIDE SEQUENCE [LARGE SCALE GENOMIC DNA]</scope>
</reference>
<gene>
    <name evidence="5" type="ORF">PoB_005069200</name>
</gene>
<dbReference type="Gene3D" id="2.40.20.10">
    <property type="entry name" value="Plasminogen Kringle 4"/>
    <property type="match status" value="1"/>
</dbReference>
<dbReference type="SUPFAM" id="SSF57440">
    <property type="entry name" value="Kringle-like"/>
    <property type="match status" value="1"/>
</dbReference>
<proteinExistence type="predicted"/>
<comment type="caution">
    <text evidence="3">Lacks conserved residue(s) required for the propagation of feature annotation.</text>
</comment>
<dbReference type="Pfam" id="PF00051">
    <property type="entry name" value="Kringle"/>
    <property type="match status" value="1"/>
</dbReference>